<gene>
    <name evidence="2" type="ORF">UFOVP703_49</name>
</gene>
<reference evidence="2" key="1">
    <citation type="submission" date="2020-04" db="EMBL/GenBank/DDBJ databases">
        <authorList>
            <person name="Chiriac C."/>
            <person name="Salcher M."/>
            <person name="Ghai R."/>
            <person name="Kavagutti S V."/>
        </authorList>
    </citation>
    <scope>NUCLEOTIDE SEQUENCE</scope>
</reference>
<name>A0A6J5NPE1_9CAUD</name>
<proteinExistence type="predicted"/>
<feature type="compositionally biased region" description="Low complexity" evidence="1">
    <location>
        <begin position="187"/>
        <end position="198"/>
    </location>
</feature>
<accession>A0A6J5NPE1</accession>
<sequence>MIPWSDFAPRCAAYAPDVPAFSVADEAIRSARTYFEDTRAWRAYSIAIGATVAAQASYAWGSLPADAEVCGVTSLWLGGRKVAEAQPGAIEDLEPGKVGLVERVRHTATGIQLLPAPSYGGEAMVTTLALMPAAASPGLDDALFLQHSEAIVHHILSMVKMHEGKPYSNPNAAFAHEREYKRLALDASSAAGPRSSGPYRTRMSPI</sequence>
<dbReference type="EMBL" id="LR796673">
    <property type="protein sequence ID" value="CAB4159005.1"/>
    <property type="molecule type" value="Genomic_DNA"/>
</dbReference>
<evidence type="ECO:0000256" key="1">
    <source>
        <dbReference type="SAM" id="MobiDB-lite"/>
    </source>
</evidence>
<feature type="region of interest" description="Disordered" evidence="1">
    <location>
        <begin position="185"/>
        <end position="206"/>
    </location>
</feature>
<organism evidence="2">
    <name type="scientific">uncultured Caudovirales phage</name>
    <dbReference type="NCBI Taxonomy" id="2100421"/>
    <lineage>
        <taxon>Viruses</taxon>
        <taxon>Duplodnaviria</taxon>
        <taxon>Heunggongvirae</taxon>
        <taxon>Uroviricota</taxon>
        <taxon>Caudoviricetes</taxon>
        <taxon>Peduoviridae</taxon>
        <taxon>Maltschvirus</taxon>
        <taxon>Maltschvirus maltsch</taxon>
    </lineage>
</organism>
<evidence type="ECO:0000313" key="2">
    <source>
        <dbReference type="EMBL" id="CAB4159005.1"/>
    </source>
</evidence>
<protein>
    <submittedName>
        <fullName evidence="2">Uncharacterized protein</fullName>
    </submittedName>
</protein>